<dbReference type="GO" id="GO:0005694">
    <property type="term" value="C:chromosome"/>
    <property type="evidence" value="ECO:0007669"/>
    <property type="project" value="UniProtKB-ARBA"/>
</dbReference>
<feature type="domain" description="Helicase ATP-binding" evidence="8">
    <location>
        <begin position="920"/>
        <end position="1167"/>
    </location>
</feature>
<dbReference type="SMART" id="SM00487">
    <property type="entry name" value="DEXDc"/>
    <property type="match status" value="1"/>
</dbReference>
<dbReference type="InterPro" id="IPR047187">
    <property type="entry name" value="SF1_C_Upf1"/>
</dbReference>
<evidence type="ECO:0000256" key="4">
    <source>
        <dbReference type="ARBA" id="ARBA00022806"/>
    </source>
</evidence>
<evidence type="ECO:0000256" key="3">
    <source>
        <dbReference type="ARBA" id="ARBA00022801"/>
    </source>
</evidence>
<dbReference type="CDD" id="cd18042">
    <property type="entry name" value="DEXXQc_SETX"/>
    <property type="match status" value="1"/>
</dbReference>
<dbReference type="Proteomes" id="UP000054524">
    <property type="component" value="Unassembled WGS sequence"/>
</dbReference>
<dbReference type="Pfam" id="PF13087">
    <property type="entry name" value="AAA_12"/>
    <property type="match status" value="1"/>
</dbReference>
<organism evidence="9 10">
    <name type="scientific">Nematocida ausubeli (strain ATCC PRA-371 / ERTm2)</name>
    <name type="common">Nematode killer fungus</name>
    <dbReference type="NCBI Taxonomy" id="1913371"/>
    <lineage>
        <taxon>Eukaryota</taxon>
        <taxon>Fungi</taxon>
        <taxon>Fungi incertae sedis</taxon>
        <taxon>Microsporidia</taxon>
        <taxon>Nematocida</taxon>
    </lineage>
</organism>
<dbReference type="Gene3D" id="3.40.50.300">
    <property type="entry name" value="P-loop containing nucleotide triphosphate hydrolases"/>
    <property type="match status" value="2"/>
</dbReference>
<feature type="compositionally biased region" description="Polar residues" evidence="7">
    <location>
        <begin position="1063"/>
        <end position="1076"/>
    </location>
</feature>
<name>A0A086J277_NEMA1</name>
<dbReference type="GO" id="GO:0016787">
    <property type="term" value="F:hydrolase activity"/>
    <property type="evidence" value="ECO:0007669"/>
    <property type="project" value="UniProtKB-KW"/>
</dbReference>
<keyword evidence="4" id="KW-0347">Helicase</keyword>
<comment type="catalytic activity">
    <reaction evidence="6">
        <text>ATP + H2O = ADP + phosphate + H(+)</text>
        <dbReference type="Rhea" id="RHEA:13065"/>
        <dbReference type="ChEBI" id="CHEBI:15377"/>
        <dbReference type="ChEBI" id="CHEBI:15378"/>
        <dbReference type="ChEBI" id="CHEBI:30616"/>
        <dbReference type="ChEBI" id="CHEBI:43474"/>
        <dbReference type="ChEBI" id="CHEBI:456216"/>
        <dbReference type="EC" id="3.6.4.12"/>
    </reaction>
    <physiologicalReaction direction="left-to-right" evidence="6">
        <dbReference type="Rhea" id="RHEA:13066"/>
    </physiologicalReaction>
</comment>
<feature type="region of interest" description="Disordered" evidence="7">
    <location>
        <begin position="1037"/>
        <end position="1088"/>
    </location>
</feature>
<dbReference type="InterPro" id="IPR027417">
    <property type="entry name" value="P-loop_NTPase"/>
</dbReference>
<evidence type="ECO:0000256" key="2">
    <source>
        <dbReference type="ARBA" id="ARBA00022741"/>
    </source>
</evidence>
<evidence type="ECO:0000256" key="5">
    <source>
        <dbReference type="ARBA" id="ARBA00022840"/>
    </source>
</evidence>
<dbReference type="GO" id="GO:0003678">
    <property type="term" value="F:DNA helicase activity"/>
    <property type="evidence" value="ECO:0007669"/>
    <property type="project" value="UniProtKB-EC"/>
</dbReference>
<dbReference type="CDD" id="cd18808">
    <property type="entry name" value="SF1_C_Upf1"/>
    <property type="match status" value="1"/>
</dbReference>
<gene>
    <name evidence="9" type="ORF">NESG_01363</name>
</gene>
<feature type="compositionally biased region" description="Polar residues" evidence="7">
    <location>
        <begin position="1037"/>
        <end position="1047"/>
    </location>
</feature>
<dbReference type="InterPro" id="IPR045055">
    <property type="entry name" value="DNA2/NAM7-like"/>
</dbReference>
<evidence type="ECO:0000313" key="9">
    <source>
        <dbReference type="EMBL" id="KFG26245.1"/>
    </source>
</evidence>
<dbReference type="InterPro" id="IPR041679">
    <property type="entry name" value="DNA2/NAM7-like_C"/>
</dbReference>
<keyword evidence="2" id="KW-0547">Nucleotide-binding</keyword>
<keyword evidence="3" id="KW-0378">Hydrolase</keyword>
<evidence type="ECO:0000313" key="10">
    <source>
        <dbReference type="Proteomes" id="UP000054524"/>
    </source>
</evidence>
<dbReference type="HOGENOM" id="CLU_257046_0_0_1"/>
<dbReference type="PANTHER" id="PTHR10887">
    <property type="entry name" value="DNA2/NAM7 HELICASE FAMILY"/>
    <property type="match status" value="1"/>
</dbReference>
<evidence type="ECO:0000256" key="1">
    <source>
        <dbReference type="ARBA" id="ARBA00007913"/>
    </source>
</evidence>
<dbReference type="GeneID" id="77676336"/>
<reference evidence="9 10" key="1">
    <citation type="journal article" date="2014" name="Genome Announc.">
        <title>Genome Sequence of the Microsporidian Species Nematocida sp1 Strain ERTm6 (ATCC PRA-372).</title>
        <authorList>
            <person name="Bakowski M.A."/>
            <person name="Priest M."/>
            <person name="Young S."/>
            <person name="Cuomo C.A."/>
            <person name="Troemel E.R."/>
        </authorList>
    </citation>
    <scope>NUCLEOTIDE SEQUENCE [LARGE SCALE GENOMIC DNA]</scope>
    <source>
        <strain evidence="9 10">ERTm6</strain>
    </source>
</reference>
<evidence type="ECO:0000256" key="6">
    <source>
        <dbReference type="ARBA" id="ARBA00048432"/>
    </source>
</evidence>
<keyword evidence="10" id="KW-1185">Reference proteome</keyword>
<dbReference type="InterPro" id="IPR014001">
    <property type="entry name" value="Helicase_ATP-bd"/>
</dbReference>
<dbReference type="GO" id="GO:0005524">
    <property type="term" value="F:ATP binding"/>
    <property type="evidence" value="ECO:0007669"/>
    <property type="project" value="UniProtKB-KW"/>
</dbReference>
<evidence type="ECO:0000256" key="7">
    <source>
        <dbReference type="SAM" id="MobiDB-lite"/>
    </source>
</evidence>
<keyword evidence="5" id="KW-0067">ATP-binding</keyword>
<dbReference type="EMBL" id="AKIJ01000003">
    <property type="protein sequence ID" value="KFG26245.1"/>
    <property type="molecule type" value="Genomic_DNA"/>
</dbReference>
<sequence>MPDPLCKDIHKVDHPNETLKKIRRYRMTEDFSQLVGMDVPLEIENIRQGLLHGSTDSFLELAEYMWMELARDNSVLRGPFRTFIEKNKLIRLIPPTPLISIVFLFSGEETLKEWCIINVCELYNTPNYLSGMVTGGTFFYKIHKEIVQETSRHKERNFLKSLFIFAVLGGSLIHPHYALFEERLNSLSGEISIKFNIYKVLVAGEVSITGEVKRSNKVALDLITKLLYEITNMQLHLFLAKNRQETSDIKMMLLFTTWEMLELGIKIDICKHLKLSILKSGLLSNNGTIRKRLYASVVEMYMYKGVSLLDLFRYGLLEYVLAQAEYKVSTNLQTPYNAMIRSLVIDTVALINTYKIRTQEISPGKIEKIVRADYMDLGAEETEAIIICSCKLWRDRMSVHSDYTVSAFVHLLFFHLNTRITTKYSKNTAIMSEFMESLTMTVGSRLGRLDRSAADERDRVIIAAVLNKKYSDHTEPVKIEILLDLIKECTCFYECTGNIPEGMEGLCGVIEKYINSYITNRVSKKDTEYKFSAVENSPQTDENISEECNILNMLYEMVQMPIIDPVLSQINYIVLHLDTITSDTTEIDFTWIRKLNLKRSLKINLKMTFLKNLFDKYLLLARDNKLIIKSVMNDIQRIQKENNLKEDEAMKRLFKRAERILEKKKEHTVESTTKDILFIPQTQNITTWQKPINKVRQEIQTNRDFILSLLRNEEPSNYLPVKPTYSTFLEYFTTYSPLVIKESIASIQANIAADNIGRKAIDGLIVGKHDEARTTTLTVYTRNKHALFINDIVTIFNKNDGQDTQSCTGLVIYEKEGQYDIMVCTKTLEMQGRYYKISIQPLINITPSMREYDGLIRLQQLHLRHKMLNPAKCDEKESSTAEGLSLSQMHALGRTGTSPNILSAPCARMLSAGHPLVSAFYDQLNKSQQVAVSTALKKNITLIQGPPGTGKTKTVSSMIAYFLLQNCRVLVCAPSNAAVDMLVESGSIWKTIPDCKWIRISISGNRICDEGDEAVVNKGELMENLQNSPSLVQSINVQTTPSNYSTDPKNKLKTEKTRESEHTSPNVSYTSASNDKFASVREPSRKENKDEINRAQLVFCTLSMAGSSVFNQSPFDVLIIDEACQATEPSTLIPLRTAPTRIILVGDPMQLPPTIISQSKDLSVTLFERLSESITPILLDTQYRMNSIISKFVSMQFYENRLRDGVSLESELPFAFIDASGTEETEGKDIFNRKEINVILQFSSMAAKAYDTVGIISPYKGQVGQLKKVIKGMDISTVDGFQGQEKDCIIISTVRSKKIGFLNDIRRMNVALTRARYTVIIVGSMSLLQQDPTWKSLIKYVQENNFVYKAGEVYSILKSIKDKKNPQAHQ</sequence>
<dbReference type="RefSeq" id="XP_052904800.1">
    <property type="nucleotide sequence ID" value="XM_053048995.1"/>
</dbReference>
<feature type="compositionally biased region" description="Basic and acidic residues" evidence="7">
    <location>
        <begin position="1078"/>
        <end position="1088"/>
    </location>
</feature>
<dbReference type="FunFam" id="3.40.50.300:FF:000326">
    <property type="entry name" value="P-loop containing nucleoside triphosphate hydrolase"/>
    <property type="match status" value="1"/>
</dbReference>
<protein>
    <recommendedName>
        <fullName evidence="8">Helicase ATP-binding domain-containing protein</fullName>
    </recommendedName>
</protein>
<dbReference type="InterPro" id="IPR041677">
    <property type="entry name" value="DNA2/NAM7_AAA_11"/>
</dbReference>
<accession>A0A086J277</accession>
<comment type="caution">
    <text evidence="9">The sequence shown here is derived from an EMBL/GenBank/DDBJ whole genome shotgun (WGS) entry which is preliminary data.</text>
</comment>
<evidence type="ECO:0000259" key="8">
    <source>
        <dbReference type="SMART" id="SM00487"/>
    </source>
</evidence>
<dbReference type="SUPFAM" id="SSF52540">
    <property type="entry name" value="P-loop containing nucleoside triphosphate hydrolases"/>
    <property type="match status" value="1"/>
</dbReference>
<comment type="similarity">
    <text evidence="1">Belongs to the DNA2/NAM7 helicase family.</text>
</comment>
<dbReference type="Pfam" id="PF13086">
    <property type="entry name" value="AAA_11"/>
    <property type="match status" value="1"/>
</dbReference>
<dbReference type="PANTHER" id="PTHR10887:SF495">
    <property type="entry name" value="HELICASE SENATAXIN ISOFORM X1-RELATED"/>
    <property type="match status" value="1"/>
</dbReference>
<feature type="compositionally biased region" description="Basic and acidic residues" evidence="7">
    <location>
        <begin position="1048"/>
        <end position="1062"/>
    </location>
</feature>
<proteinExistence type="inferred from homology"/>